<dbReference type="EMBL" id="JAHQIW010005473">
    <property type="protein sequence ID" value="KAJ1366127.1"/>
    <property type="molecule type" value="Genomic_DNA"/>
</dbReference>
<organism evidence="1 2">
    <name type="scientific">Parelaphostrongylus tenuis</name>
    <name type="common">Meningeal worm</name>
    <dbReference type="NCBI Taxonomy" id="148309"/>
    <lineage>
        <taxon>Eukaryota</taxon>
        <taxon>Metazoa</taxon>
        <taxon>Ecdysozoa</taxon>
        <taxon>Nematoda</taxon>
        <taxon>Chromadorea</taxon>
        <taxon>Rhabditida</taxon>
        <taxon>Rhabditina</taxon>
        <taxon>Rhabditomorpha</taxon>
        <taxon>Strongyloidea</taxon>
        <taxon>Metastrongylidae</taxon>
        <taxon>Parelaphostrongylus</taxon>
    </lineage>
</organism>
<dbReference type="AlphaFoldDB" id="A0AAD5WDA8"/>
<dbReference type="Proteomes" id="UP001196413">
    <property type="component" value="Unassembled WGS sequence"/>
</dbReference>
<evidence type="ECO:0000313" key="1">
    <source>
        <dbReference type="EMBL" id="KAJ1366127.1"/>
    </source>
</evidence>
<evidence type="ECO:0000313" key="2">
    <source>
        <dbReference type="Proteomes" id="UP001196413"/>
    </source>
</evidence>
<protein>
    <submittedName>
        <fullName evidence="1">Uncharacterized protein</fullName>
    </submittedName>
</protein>
<proteinExistence type="predicted"/>
<name>A0AAD5WDA8_PARTN</name>
<comment type="caution">
    <text evidence="1">The sequence shown here is derived from an EMBL/GenBank/DDBJ whole genome shotgun (WGS) entry which is preliminary data.</text>
</comment>
<sequence>MPILVPIVGELPKRERLLSDDSSYSQSKQTGLFASDIAALHTALFYSVRYGLNSNTILDCDSHPLSILSCSTWCSGSCELAWPMFEQFRTID</sequence>
<keyword evidence="2" id="KW-1185">Reference proteome</keyword>
<reference evidence="1" key="1">
    <citation type="submission" date="2021-06" db="EMBL/GenBank/DDBJ databases">
        <title>Parelaphostrongylus tenuis whole genome reference sequence.</title>
        <authorList>
            <person name="Garwood T.J."/>
            <person name="Larsen P.A."/>
            <person name="Fountain-Jones N.M."/>
            <person name="Garbe J.R."/>
            <person name="Macchietto M.G."/>
            <person name="Kania S.A."/>
            <person name="Gerhold R.W."/>
            <person name="Richards J.E."/>
            <person name="Wolf T.M."/>
        </authorList>
    </citation>
    <scope>NUCLEOTIDE SEQUENCE</scope>
    <source>
        <strain evidence="1">MNPRO001-30</strain>
        <tissue evidence="1">Meninges</tissue>
    </source>
</reference>
<gene>
    <name evidence="1" type="ORF">KIN20_026725</name>
</gene>
<accession>A0AAD5WDA8</accession>